<feature type="transmembrane region" description="Helical" evidence="1">
    <location>
        <begin position="39"/>
        <end position="59"/>
    </location>
</feature>
<gene>
    <name evidence="2" type="ORF">Esi_0060_0049</name>
</gene>
<protein>
    <submittedName>
        <fullName evidence="2">Uncharacterized protein</fullName>
    </submittedName>
</protein>
<feature type="transmembrane region" description="Helical" evidence="1">
    <location>
        <begin position="151"/>
        <end position="175"/>
    </location>
</feature>
<dbReference type="OMA" id="ICLWENA"/>
<dbReference type="EMBL" id="FN648819">
    <property type="protein sequence ID" value="CBN74943.1"/>
    <property type="molecule type" value="Genomic_DNA"/>
</dbReference>
<sequence>MVVMIPVAAVVCLAVGVPYLSLGYQHYAAFGGVNVAAQLVLLFLCINVVICLWELCLCYKHALIRSTHAKRVKDGQTKSVTIVVFRWMRFSEILSPSFWANIWIDYARFDDAYVQPVSAGFNIDVGNGHTTLLPSLFLLASMVRPLADPKITGMVGLLAHYQMLYLSLLYFYAFFNTAIDC</sequence>
<keyword evidence="1" id="KW-1133">Transmembrane helix</keyword>
<dbReference type="InParanoid" id="D8LQR6"/>
<keyword evidence="1" id="KW-0812">Transmembrane</keyword>
<proteinExistence type="predicted"/>
<dbReference type="EMBL" id="FN649750">
    <property type="protein sequence ID" value="CBN74943.1"/>
    <property type="molecule type" value="Genomic_DNA"/>
</dbReference>
<evidence type="ECO:0000313" key="2">
    <source>
        <dbReference type="EMBL" id="CBN74943.1"/>
    </source>
</evidence>
<accession>D8LQR6</accession>
<dbReference type="eggNOG" id="ENOG502S4W9">
    <property type="taxonomic scope" value="Eukaryota"/>
</dbReference>
<organism evidence="2 3">
    <name type="scientific">Ectocarpus siliculosus</name>
    <name type="common">Brown alga</name>
    <name type="synonym">Conferva siliculosa</name>
    <dbReference type="NCBI Taxonomy" id="2880"/>
    <lineage>
        <taxon>Eukaryota</taxon>
        <taxon>Sar</taxon>
        <taxon>Stramenopiles</taxon>
        <taxon>Ochrophyta</taxon>
        <taxon>PX clade</taxon>
        <taxon>Phaeophyceae</taxon>
        <taxon>Ectocarpales</taxon>
        <taxon>Ectocarpaceae</taxon>
        <taxon>Ectocarpus</taxon>
    </lineage>
</organism>
<evidence type="ECO:0000256" key="1">
    <source>
        <dbReference type="SAM" id="Phobius"/>
    </source>
</evidence>
<keyword evidence="3" id="KW-1185">Reference proteome</keyword>
<keyword evidence="1" id="KW-0472">Membrane</keyword>
<evidence type="ECO:0000313" key="3">
    <source>
        <dbReference type="Proteomes" id="UP000002630"/>
    </source>
</evidence>
<dbReference type="OrthoDB" id="496634at2759"/>
<dbReference type="Proteomes" id="UP000002630">
    <property type="component" value="Linkage Group LG25"/>
</dbReference>
<dbReference type="AlphaFoldDB" id="D8LQR6"/>
<name>D8LQR6_ECTSI</name>
<reference evidence="2 3" key="1">
    <citation type="journal article" date="2010" name="Nature">
        <title>The Ectocarpus genome and the independent evolution of multicellularity in brown algae.</title>
        <authorList>
            <person name="Cock J.M."/>
            <person name="Sterck L."/>
            <person name="Rouze P."/>
            <person name="Scornet D."/>
            <person name="Allen A.E."/>
            <person name="Amoutzias G."/>
            <person name="Anthouard V."/>
            <person name="Artiguenave F."/>
            <person name="Aury J.M."/>
            <person name="Badger J.H."/>
            <person name="Beszteri B."/>
            <person name="Billiau K."/>
            <person name="Bonnet E."/>
            <person name="Bothwell J.H."/>
            <person name="Bowler C."/>
            <person name="Boyen C."/>
            <person name="Brownlee C."/>
            <person name="Carrano C.J."/>
            <person name="Charrier B."/>
            <person name="Cho G.Y."/>
            <person name="Coelho S.M."/>
            <person name="Collen J."/>
            <person name="Corre E."/>
            <person name="Da Silva C."/>
            <person name="Delage L."/>
            <person name="Delaroque N."/>
            <person name="Dittami S.M."/>
            <person name="Doulbeau S."/>
            <person name="Elias M."/>
            <person name="Farnham G."/>
            <person name="Gachon C.M."/>
            <person name="Gschloessl B."/>
            <person name="Heesch S."/>
            <person name="Jabbari K."/>
            <person name="Jubin C."/>
            <person name="Kawai H."/>
            <person name="Kimura K."/>
            <person name="Kloareg B."/>
            <person name="Kupper F.C."/>
            <person name="Lang D."/>
            <person name="Le Bail A."/>
            <person name="Leblanc C."/>
            <person name="Lerouge P."/>
            <person name="Lohr M."/>
            <person name="Lopez P.J."/>
            <person name="Martens C."/>
            <person name="Maumus F."/>
            <person name="Michel G."/>
            <person name="Miranda-Saavedra D."/>
            <person name="Morales J."/>
            <person name="Moreau H."/>
            <person name="Motomura T."/>
            <person name="Nagasato C."/>
            <person name="Napoli C.A."/>
            <person name="Nelson D.R."/>
            <person name="Nyvall-Collen P."/>
            <person name="Peters A.F."/>
            <person name="Pommier C."/>
            <person name="Potin P."/>
            <person name="Poulain J."/>
            <person name="Quesneville H."/>
            <person name="Read B."/>
            <person name="Rensing S.A."/>
            <person name="Ritter A."/>
            <person name="Rousvoal S."/>
            <person name="Samanta M."/>
            <person name="Samson G."/>
            <person name="Schroeder D.C."/>
            <person name="Segurens B."/>
            <person name="Strittmatter M."/>
            <person name="Tonon T."/>
            <person name="Tregear J.W."/>
            <person name="Valentin K."/>
            <person name="von Dassow P."/>
            <person name="Yamagishi T."/>
            <person name="Van de Peer Y."/>
            <person name="Wincker P."/>
        </authorList>
    </citation>
    <scope>NUCLEOTIDE SEQUENCE [LARGE SCALE GENOMIC DNA]</scope>
    <source>
        <strain evidence="3">Ec32 / CCAP1310/4</strain>
    </source>
</reference>